<keyword evidence="1" id="KW-0805">Transcription regulation</keyword>
<dbReference type="Gene3D" id="1.10.357.10">
    <property type="entry name" value="Tetracycline Repressor, domain 2"/>
    <property type="match status" value="1"/>
</dbReference>
<keyword evidence="3" id="KW-0804">Transcription</keyword>
<dbReference type="RefSeq" id="WP_345598450.1">
    <property type="nucleotide sequence ID" value="NZ_BAABIX010000012.1"/>
</dbReference>
<reference evidence="6 7" key="1">
    <citation type="submission" date="2020-08" db="EMBL/GenBank/DDBJ databases">
        <title>Genomic Encyclopedia of Type Strains, Phase IV (KMG-IV): sequencing the most valuable type-strain genomes for metagenomic binning, comparative biology and taxonomic classification.</title>
        <authorList>
            <person name="Goeker M."/>
        </authorList>
    </citation>
    <scope>NUCLEOTIDE SEQUENCE [LARGE SCALE GENOMIC DNA]</scope>
    <source>
        <strain evidence="6 7">DSM 45615</strain>
    </source>
</reference>
<dbReference type="GO" id="GO:0000976">
    <property type="term" value="F:transcription cis-regulatory region binding"/>
    <property type="evidence" value="ECO:0007669"/>
    <property type="project" value="TreeGrafter"/>
</dbReference>
<evidence type="ECO:0000313" key="7">
    <source>
        <dbReference type="Proteomes" id="UP000578449"/>
    </source>
</evidence>
<feature type="DNA-binding region" description="H-T-H motif" evidence="4">
    <location>
        <begin position="37"/>
        <end position="56"/>
    </location>
</feature>
<evidence type="ECO:0000256" key="1">
    <source>
        <dbReference type="ARBA" id="ARBA00023015"/>
    </source>
</evidence>
<dbReference type="InterPro" id="IPR023851">
    <property type="entry name" value="Tscrpt_reg_TetR-type"/>
</dbReference>
<protein>
    <submittedName>
        <fullName evidence="6">Mycofactocin system transcriptional regulator</fullName>
    </submittedName>
</protein>
<evidence type="ECO:0000313" key="6">
    <source>
        <dbReference type="EMBL" id="MBB5137352.1"/>
    </source>
</evidence>
<dbReference type="SUPFAM" id="SSF46689">
    <property type="entry name" value="Homeodomain-like"/>
    <property type="match status" value="1"/>
</dbReference>
<dbReference type="Gene3D" id="1.10.10.60">
    <property type="entry name" value="Homeodomain-like"/>
    <property type="match status" value="1"/>
</dbReference>
<dbReference type="NCBIfam" id="TIGR03968">
    <property type="entry name" value="mycofact_TetR"/>
    <property type="match status" value="1"/>
</dbReference>
<keyword evidence="2 4" id="KW-0238">DNA-binding</keyword>
<dbReference type="InterPro" id="IPR041347">
    <property type="entry name" value="MftR_C"/>
</dbReference>
<gene>
    <name evidence="6" type="ORF">HNP84_007104</name>
</gene>
<evidence type="ECO:0000256" key="4">
    <source>
        <dbReference type="PROSITE-ProRule" id="PRU00335"/>
    </source>
</evidence>
<dbReference type="PANTHER" id="PTHR30055">
    <property type="entry name" value="HTH-TYPE TRANSCRIPTIONAL REGULATOR RUTR"/>
    <property type="match status" value="1"/>
</dbReference>
<dbReference type="InterPro" id="IPR009057">
    <property type="entry name" value="Homeodomain-like_sf"/>
</dbReference>
<dbReference type="InterPro" id="IPR001647">
    <property type="entry name" value="HTH_TetR"/>
</dbReference>
<dbReference type="Proteomes" id="UP000578449">
    <property type="component" value="Unassembled WGS sequence"/>
</dbReference>
<organism evidence="6 7">
    <name type="scientific">Thermocatellispora tengchongensis</name>
    <dbReference type="NCBI Taxonomy" id="1073253"/>
    <lineage>
        <taxon>Bacteria</taxon>
        <taxon>Bacillati</taxon>
        <taxon>Actinomycetota</taxon>
        <taxon>Actinomycetes</taxon>
        <taxon>Streptosporangiales</taxon>
        <taxon>Streptosporangiaceae</taxon>
        <taxon>Thermocatellispora</taxon>
    </lineage>
</organism>
<dbReference type="AlphaFoldDB" id="A0A840PDS7"/>
<dbReference type="Pfam" id="PF00440">
    <property type="entry name" value="TetR_N"/>
    <property type="match status" value="1"/>
</dbReference>
<dbReference type="PANTHER" id="PTHR30055:SF238">
    <property type="entry name" value="MYCOFACTOCIN BIOSYNTHESIS TRANSCRIPTIONAL REGULATOR MFTR-RELATED"/>
    <property type="match status" value="1"/>
</dbReference>
<dbReference type="PROSITE" id="PS50977">
    <property type="entry name" value="HTH_TETR_2"/>
    <property type="match status" value="1"/>
</dbReference>
<dbReference type="GO" id="GO:0003700">
    <property type="term" value="F:DNA-binding transcription factor activity"/>
    <property type="evidence" value="ECO:0007669"/>
    <property type="project" value="TreeGrafter"/>
</dbReference>
<evidence type="ECO:0000256" key="2">
    <source>
        <dbReference type="ARBA" id="ARBA00023125"/>
    </source>
</evidence>
<accession>A0A840PDS7</accession>
<proteinExistence type="predicted"/>
<comment type="caution">
    <text evidence="6">The sequence shown here is derived from an EMBL/GenBank/DDBJ whole genome shotgun (WGS) entry which is preliminary data.</text>
</comment>
<evidence type="ECO:0000259" key="5">
    <source>
        <dbReference type="PROSITE" id="PS50977"/>
    </source>
</evidence>
<feature type="domain" description="HTH tetR-type" evidence="5">
    <location>
        <begin position="14"/>
        <end position="74"/>
    </location>
</feature>
<name>A0A840PDS7_9ACTN</name>
<dbReference type="PRINTS" id="PR00455">
    <property type="entry name" value="HTHTETR"/>
</dbReference>
<dbReference type="Pfam" id="PF17754">
    <property type="entry name" value="TetR_C_14"/>
    <property type="match status" value="1"/>
</dbReference>
<keyword evidence="7" id="KW-1185">Reference proteome</keyword>
<dbReference type="EMBL" id="JACHGN010000017">
    <property type="protein sequence ID" value="MBB5137352.1"/>
    <property type="molecule type" value="Genomic_DNA"/>
</dbReference>
<dbReference type="InterPro" id="IPR050109">
    <property type="entry name" value="HTH-type_TetR-like_transc_reg"/>
</dbReference>
<evidence type="ECO:0000256" key="3">
    <source>
        <dbReference type="ARBA" id="ARBA00023163"/>
    </source>
</evidence>
<sequence length="209" mass="23462">MLVNAGQTRGRRPTTDHAAIERAAFRLFAERGFEETTVDAIAEAAGIARRTLFRYYPSKNDIPWGRFEAGLAHLREFLRAMPHDIPVWRAVHRAVLDFNRLDEAAVPQHRERMRLLLTTPALQAHSALKYAAWRRVIAEYVAVRRGLSPDDLLPRTVGHVSLGMALSAYEQWLDSEDLSLSELLDSALSGLRLYLCEDHDGRHPAAGGG</sequence>